<protein>
    <recommendedName>
        <fullName evidence="3">Zinc-finger domain-containing protein</fullName>
    </recommendedName>
</protein>
<reference evidence="1 2" key="1">
    <citation type="submission" date="2021-02" db="EMBL/GenBank/DDBJ databases">
        <title>Actinophytocola xerophila sp. nov., isolated from soil of cotton cropping field.</title>
        <authorList>
            <person name="Huang R."/>
            <person name="Chen X."/>
            <person name="Ge X."/>
            <person name="Liu W."/>
        </authorList>
    </citation>
    <scope>NUCLEOTIDE SEQUENCE [LARGE SCALE GENOMIC DNA]</scope>
    <source>
        <strain evidence="1 2">S1-96</strain>
    </source>
</reference>
<sequence>MIRRQLGMWARGSSSVRRTRLIVSHLASCPDCDTIATMLAEANDELHATARSAGTVTGLGARS</sequence>
<keyword evidence="2" id="KW-1185">Reference proteome</keyword>
<gene>
    <name evidence="1" type="ORF">JT362_15805</name>
</gene>
<organism evidence="1 2">
    <name type="scientific">Actinophytocola gossypii</name>
    <dbReference type="NCBI Taxonomy" id="2812003"/>
    <lineage>
        <taxon>Bacteria</taxon>
        <taxon>Bacillati</taxon>
        <taxon>Actinomycetota</taxon>
        <taxon>Actinomycetes</taxon>
        <taxon>Pseudonocardiales</taxon>
        <taxon>Pseudonocardiaceae</taxon>
    </lineage>
</organism>
<dbReference type="EMBL" id="JAFFZE010000012">
    <property type="protein sequence ID" value="MCT2584588.1"/>
    <property type="molecule type" value="Genomic_DNA"/>
</dbReference>
<evidence type="ECO:0000313" key="1">
    <source>
        <dbReference type="EMBL" id="MCT2584588.1"/>
    </source>
</evidence>
<dbReference type="RefSeq" id="WP_260191982.1">
    <property type="nucleotide sequence ID" value="NZ_JAFFZE010000012.1"/>
</dbReference>
<dbReference type="Proteomes" id="UP001156441">
    <property type="component" value="Unassembled WGS sequence"/>
</dbReference>
<evidence type="ECO:0000313" key="2">
    <source>
        <dbReference type="Proteomes" id="UP001156441"/>
    </source>
</evidence>
<proteinExistence type="predicted"/>
<accession>A0ABT2J9P0</accession>
<comment type="caution">
    <text evidence="1">The sequence shown here is derived from an EMBL/GenBank/DDBJ whole genome shotgun (WGS) entry which is preliminary data.</text>
</comment>
<evidence type="ECO:0008006" key="3">
    <source>
        <dbReference type="Google" id="ProtNLM"/>
    </source>
</evidence>
<name>A0ABT2J9P0_9PSEU</name>